<name>A0A4Y9VSP1_9PROT</name>
<evidence type="ECO:0000313" key="1">
    <source>
        <dbReference type="EMBL" id="TFW72083.1"/>
    </source>
</evidence>
<gene>
    <name evidence="1" type="ORF">C3Y98_04585</name>
</gene>
<keyword evidence="2" id="KW-1185">Reference proteome</keyword>
<dbReference type="Gene3D" id="1.10.10.10">
    <property type="entry name" value="Winged helix-like DNA-binding domain superfamily/Winged helix DNA-binding domain"/>
    <property type="match status" value="1"/>
</dbReference>
<dbReference type="Proteomes" id="UP000297706">
    <property type="component" value="Unassembled WGS sequence"/>
</dbReference>
<reference evidence="1 2" key="1">
    <citation type="submission" date="2018-02" db="EMBL/GenBank/DDBJ databases">
        <title>A novel lanthanide dependent methylotroph, Methylotenera sp. La3113.</title>
        <authorList>
            <person name="Lv H."/>
            <person name="Tani A."/>
        </authorList>
    </citation>
    <scope>NUCLEOTIDE SEQUENCE [LARGE SCALE GENOMIC DNA]</scope>
    <source>
        <strain evidence="1 2">La3113</strain>
    </source>
</reference>
<dbReference type="EMBL" id="PQVH01000007">
    <property type="protein sequence ID" value="TFW72083.1"/>
    <property type="molecule type" value="Genomic_DNA"/>
</dbReference>
<proteinExistence type="predicted"/>
<dbReference type="InterPro" id="IPR036388">
    <property type="entry name" value="WH-like_DNA-bd_sf"/>
</dbReference>
<dbReference type="OrthoDB" id="5526813at2"/>
<dbReference type="RefSeq" id="WP_135276932.1">
    <property type="nucleotide sequence ID" value="NZ_PQVH01000007.1"/>
</dbReference>
<dbReference type="AlphaFoldDB" id="A0A4Y9VSP1"/>
<dbReference type="Pfam" id="PF13730">
    <property type="entry name" value="HTH_36"/>
    <property type="match status" value="1"/>
</dbReference>
<evidence type="ECO:0008006" key="3">
    <source>
        <dbReference type="Google" id="ProtNLM"/>
    </source>
</evidence>
<protein>
    <recommendedName>
        <fullName evidence="3">Helix-turn-helix domain-containing protein</fullName>
    </recommendedName>
</protein>
<organism evidence="1 2">
    <name type="scientific">Methylotenera oryzisoli</name>
    <dbReference type="NCBI Taxonomy" id="2080758"/>
    <lineage>
        <taxon>Bacteria</taxon>
        <taxon>Pseudomonadati</taxon>
        <taxon>Pseudomonadota</taxon>
        <taxon>Betaproteobacteria</taxon>
        <taxon>Nitrosomonadales</taxon>
        <taxon>Methylophilaceae</taxon>
        <taxon>Methylotenera</taxon>
    </lineage>
</organism>
<comment type="caution">
    <text evidence="1">The sequence shown here is derived from an EMBL/GenBank/DDBJ whole genome shotgun (WGS) entry which is preliminary data.</text>
</comment>
<sequence length="277" mass="30218">MSVKIMSMVFERFPYAGNDLVLALALADHAHDDGTHIYPGHENLAKKARISERTVIRLLQKFVNIGWLVRVSSGNSIRGVANSYKISESWIKGDKLSPQITPDIGVTNDAVGVTNPTIGVTNDALTGDIAMSHQPSLTINNHQETTPREKAPLANQTSAKPEGLLACRLIKLNVAVTSINPILLKWVAEKIPNELIDQCVQLARQNKPWPEKIAAGYLDAIIRNELKPKTDNSWLMTDEGVIAKGREVGIAARAGESMSDYRTRLKNSLGIGLRGAA</sequence>
<evidence type="ECO:0000313" key="2">
    <source>
        <dbReference type="Proteomes" id="UP000297706"/>
    </source>
</evidence>
<accession>A0A4Y9VSP1</accession>